<organism evidence="6 7">
    <name type="scientific">Inmirania thermothiophila</name>
    <dbReference type="NCBI Taxonomy" id="1750597"/>
    <lineage>
        <taxon>Bacteria</taxon>
        <taxon>Pseudomonadati</taxon>
        <taxon>Pseudomonadota</taxon>
        <taxon>Gammaproteobacteria</taxon>
        <taxon>Chromatiales</taxon>
        <taxon>Ectothiorhodospiraceae</taxon>
        <taxon>Inmirania</taxon>
    </lineage>
</organism>
<dbReference type="GO" id="GO:0005840">
    <property type="term" value="C:ribosome"/>
    <property type="evidence" value="ECO:0007669"/>
    <property type="project" value="UniProtKB-KW"/>
</dbReference>
<feature type="domain" description="Methyltransferase small" evidence="5">
    <location>
        <begin position="126"/>
        <end position="213"/>
    </location>
</feature>
<dbReference type="GO" id="GO:0036009">
    <property type="term" value="F:protein-glutamine N-methyltransferase activity"/>
    <property type="evidence" value="ECO:0007669"/>
    <property type="project" value="UniProtKB-UniRule"/>
</dbReference>
<dbReference type="GO" id="GO:0005829">
    <property type="term" value="C:cytosol"/>
    <property type="evidence" value="ECO:0007669"/>
    <property type="project" value="TreeGrafter"/>
</dbReference>
<keyword evidence="1 4" id="KW-0489">Methyltransferase</keyword>
<dbReference type="EC" id="2.1.1.298" evidence="4"/>
<dbReference type="Gene3D" id="3.40.50.150">
    <property type="entry name" value="Vaccinia Virus protein VP39"/>
    <property type="match status" value="1"/>
</dbReference>
<dbReference type="EMBL" id="RJVI01000001">
    <property type="protein sequence ID" value="ROR35156.1"/>
    <property type="molecule type" value="Genomic_DNA"/>
</dbReference>
<name>A0A3N1Y8L9_9GAMM</name>
<evidence type="ECO:0000259" key="5">
    <source>
        <dbReference type="Pfam" id="PF05175"/>
    </source>
</evidence>
<dbReference type="InterPro" id="IPR007848">
    <property type="entry name" value="Small_mtfrase_dom"/>
</dbReference>
<keyword evidence="3 4" id="KW-0949">S-adenosyl-L-methionine</keyword>
<keyword evidence="6" id="KW-0689">Ribosomal protein</keyword>
<dbReference type="NCBIfam" id="TIGR00536">
    <property type="entry name" value="hemK_fam"/>
    <property type="match status" value="1"/>
</dbReference>
<dbReference type="AlphaFoldDB" id="A0A3N1Y8L9"/>
<comment type="similarity">
    <text evidence="4">Belongs to the protein N5-glutamine methyltransferase family. PrmB subfamily.</text>
</comment>
<dbReference type="Gene3D" id="1.10.8.10">
    <property type="entry name" value="DNA helicase RuvA subunit, C-terminal domain"/>
    <property type="match status" value="1"/>
</dbReference>
<evidence type="ECO:0000256" key="3">
    <source>
        <dbReference type="ARBA" id="ARBA00022691"/>
    </source>
</evidence>
<keyword evidence="2 4" id="KW-0808">Transferase</keyword>
<evidence type="ECO:0000256" key="1">
    <source>
        <dbReference type="ARBA" id="ARBA00022603"/>
    </source>
</evidence>
<comment type="catalytic activity">
    <reaction evidence="4">
        <text>L-glutaminyl-[ribosomal protein uL3] + S-adenosyl-L-methionine = N(5)-methyl-L-glutaminyl-[ribosomal protein uL3] + S-adenosyl-L-homocysteine + H(+)</text>
        <dbReference type="Rhea" id="RHEA:45020"/>
        <dbReference type="Rhea" id="RHEA-COMP:11063"/>
        <dbReference type="Rhea" id="RHEA-COMP:11064"/>
        <dbReference type="ChEBI" id="CHEBI:15378"/>
        <dbReference type="ChEBI" id="CHEBI:30011"/>
        <dbReference type="ChEBI" id="CHEBI:57856"/>
        <dbReference type="ChEBI" id="CHEBI:59789"/>
        <dbReference type="ChEBI" id="CHEBI:61891"/>
        <dbReference type="EC" id="2.1.1.298"/>
    </reaction>
</comment>
<evidence type="ECO:0000256" key="2">
    <source>
        <dbReference type="ARBA" id="ARBA00022679"/>
    </source>
</evidence>
<comment type="caution">
    <text evidence="6">The sequence shown here is derived from an EMBL/GenBank/DDBJ whole genome shotgun (WGS) entry which is preliminary data.</text>
</comment>
<dbReference type="PROSITE" id="PS00092">
    <property type="entry name" value="N6_MTASE"/>
    <property type="match status" value="1"/>
</dbReference>
<keyword evidence="6" id="KW-0687">Ribonucleoprotein</keyword>
<dbReference type="NCBIfam" id="TIGR03533">
    <property type="entry name" value="L3_gln_methyl"/>
    <property type="match status" value="1"/>
</dbReference>
<dbReference type="OrthoDB" id="9800643at2"/>
<dbReference type="CDD" id="cd02440">
    <property type="entry name" value="AdoMet_MTases"/>
    <property type="match status" value="1"/>
</dbReference>
<dbReference type="PANTHER" id="PTHR47806:SF1">
    <property type="entry name" value="RIBOSOMAL PROTEIN UL3 GLUTAMINE METHYLTRANSFERASE"/>
    <property type="match status" value="1"/>
</dbReference>
<dbReference type="Pfam" id="PF05175">
    <property type="entry name" value="MTS"/>
    <property type="match status" value="1"/>
</dbReference>
<dbReference type="Proteomes" id="UP000276634">
    <property type="component" value="Unassembled WGS sequence"/>
</dbReference>
<evidence type="ECO:0000256" key="4">
    <source>
        <dbReference type="HAMAP-Rule" id="MF_02125"/>
    </source>
</evidence>
<dbReference type="InterPro" id="IPR017127">
    <property type="entry name" value="Ribosome_uL3_MTase"/>
</dbReference>
<dbReference type="GO" id="GO:0032259">
    <property type="term" value="P:methylation"/>
    <property type="evidence" value="ECO:0007669"/>
    <property type="project" value="UniProtKB-KW"/>
</dbReference>
<dbReference type="InterPro" id="IPR004556">
    <property type="entry name" value="HemK-like"/>
</dbReference>
<gene>
    <name evidence="4" type="primary">prmB</name>
    <name evidence="6" type="ORF">EDC57_1073</name>
</gene>
<sequence>MSLGVPPELRTARDFIRWAVSRFEEAGVVYGHGTDNAVDEAVALVLPLLHLPYGVPDALLDGALTAEERVRLAEAVDRRVRERVPVAYLTRQAWFAGHRFYVDERVLVPRSPVAELIERGFSPWLDEVEVRRALDLCTGSGCIAVALAHAFPEAEVDATELSREALEVARINVREHGLEGRVRLHEGDLFEPLPAQARYELIVANPPYVDAAAMAALPPEHRHEPALGLAAGEDGLDCVVRILAGASGRLAPGGILVVEVGAGAAALERLFPGVPFLWPAFERGGEGVFLLRAAEVAEHAEAFAAEARRRAGMERS</sequence>
<dbReference type="HAMAP" id="MF_02125">
    <property type="entry name" value="L3_methyltr_PrmB"/>
    <property type="match status" value="1"/>
</dbReference>
<dbReference type="InterPro" id="IPR029063">
    <property type="entry name" value="SAM-dependent_MTases_sf"/>
</dbReference>
<dbReference type="PIRSF" id="PIRSF037167">
    <property type="entry name" value="Mtase_YfcB_prd"/>
    <property type="match status" value="1"/>
</dbReference>
<keyword evidence="7" id="KW-1185">Reference proteome</keyword>
<evidence type="ECO:0000313" key="7">
    <source>
        <dbReference type="Proteomes" id="UP000276634"/>
    </source>
</evidence>
<dbReference type="InterPro" id="IPR002052">
    <property type="entry name" value="DNA_methylase_N6_adenine_CS"/>
</dbReference>
<dbReference type="GO" id="GO:0003676">
    <property type="term" value="F:nucleic acid binding"/>
    <property type="evidence" value="ECO:0007669"/>
    <property type="project" value="InterPro"/>
</dbReference>
<evidence type="ECO:0000313" key="6">
    <source>
        <dbReference type="EMBL" id="ROR35156.1"/>
    </source>
</evidence>
<dbReference type="PANTHER" id="PTHR47806">
    <property type="entry name" value="50S RIBOSOMAL PROTEIN L3 GLUTAMINE METHYLTRANSFERASE"/>
    <property type="match status" value="1"/>
</dbReference>
<dbReference type="SUPFAM" id="SSF53335">
    <property type="entry name" value="S-adenosyl-L-methionine-dependent methyltransferases"/>
    <property type="match status" value="1"/>
</dbReference>
<dbReference type="RefSeq" id="WP_123400792.1">
    <property type="nucleotide sequence ID" value="NZ_RJVI01000001.1"/>
</dbReference>
<accession>A0A3N1Y8L9</accession>
<protein>
    <recommendedName>
        <fullName evidence="4">Ribosomal protein uL3 glutamine methyltransferase</fullName>
        <shortName evidence="4">uL3 MTase</shortName>
        <ecNumber evidence="4">2.1.1.298</ecNumber>
    </recommendedName>
    <alternativeName>
        <fullName evidence="4">N5-glutamine methyltransferase PrmB</fullName>
    </alternativeName>
</protein>
<comment type="function">
    <text evidence="4">Methylates ribosomal protein uL3 on a specific glutamine residue.</text>
</comment>
<reference evidence="6 7" key="1">
    <citation type="submission" date="2018-11" db="EMBL/GenBank/DDBJ databases">
        <title>Genomic Encyclopedia of Type Strains, Phase IV (KMG-IV): sequencing the most valuable type-strain genomes for metagenomic binning, comparative biology and taxonomic classification.</title>
        <authorList>
            <person name="Goeker M."/>
        </authorList>
    </citation>
    <scope>NUCLEOTIDE SEQUENCE [LARGE SCALE GENOMIC DNA]</scope>
    <source>
        <strain evidence="6 7">DSM 100275</strain>
    </source>
</reference>
<proteinExistence type="inferred from homology"/>